<reference evidence="1" key="1">
    <citation type="journal article" date="2022" name="Int. J. Mol. Sci.">
        <title>Draft Genome of Tanacetum Coccineum: Genomic Comparison of Closely Related Tanacetum-Family Plants.</title>
        <authorList>
            <person name="Yamashiro T."/>
            <person name="Shiraishi A."/>
            <person name="Nakayama K."/>
            <person name="Satake H."/>
        </authorList>
    </citation>
    <scope>NUCLEOTIDE SEQUENCE</scope>
</reference>
<name>A0ABQ5D6K7_9ASTR</name>
<reference evidence="1" key="2">
    <citation type="submission" date="2022-01" db="EMBL/GenBank/DDBJ databases">
        <authorList>
            <person name="Yamashiro T."/>
            <person name="Shiraishi A."/>
            <person name="Satake H."/>
            <person name="Nakayama K."/>
        </authorList>
    </citation>
    <scope>NUCLEOTIDE SEQUENCE</scope>
</reference>
<gene>
    <name evidence="1" type="ORF">Tco_0924622</name>
</gene>
<organism evidence="1 2">
    <name type="scientific">Tanacetum coccineum</name>
    <dbReference type="NCBI Taxonomy" id="301880"/>
    <lineage>
        <taxon>Eukaryota</taxon>
        <taxon>Viridiplantae</taxon>
        <taxon>Streptophyta</taxon>
        <taxon>Embryophyta</taxon>
        <taxon>Tracheophyta</taxon>
        <taxon>Spermatophyta</taxon>
        <taxon>Magnoliopsida</taxon>
        <taxon>eudicotyledons</taxon>
        <taxon>Gunneridae</taxon>
        <taxon>Pentapetalae</taxon>
        <taxon>asterids</taxon>
        <taxon>campanulids</taxon>
        <taxon>Asterales</taxon>
        <taxon>Asteraceae</taxon>
        <taxon>Asteroideae</taxon>
        <taxon>Anthemideae</taxon>
        <taxon>Anthemidinae</taxon>
        <taxon>Tanacetum</taxon>
    </lineage>
</organism>
<evidence type="ECO:0000313" key="2">
    <source>
        <dbReference type="Proteomes" id="UP001151760"/>
    </source>
</evidence>
<keyword evidence="2" id="KW-1185">Reference proteome</keyword>
<proteinExistence type="predicted"/>
<comment type="caution">
    <text evidence="1">The sequence shown here is derived from an EMBL/GenBank/DDBJ whole genome shotgun (WGS) entry which is preliminary data.</text>
</comment>
<protein>
    <submittedName>
        <fullName evidence="1">Uncharacterized protein</fullName>
    </submittedName>
</protein>
<sequence>MSLDEELAQKLHEEEQAIFNAEQEAKFNAKQEEILASKTTKDEANPPVADIDWDDVQAQIQADEDLAQKLLEEERENLSIKERARLLAELIDKRKKLQAAYSKRQKTGEGAEPTEELKADEISQEDLQQMIMVVSVKEVYVEALQVKYQIIDWERLFEPDTDDILWKLQRYMHDLLTWRLYDTCGVHHVSTDRGHDIFMLVEKDYPLTRGILTLMLCNKLQVDQYSEMANELLKKIFILANKPRQGGSLGIKGFYKFLLLVQLSTAKRRLSTAKLNDKAKLTGIESVDNLEKMIQNVEEVLYKIRFEDVQDVQVLKLKIKLIIQ</sequence>
<dbReference type="Proteomes" id="UP001151760">
    <property type="component" value="Unassembled WGS sequence"/>
</dbReference>
<evidence type="ECO:0000313" key="1">
    <source>
        <dbReference type="EMBL" id="GJT34203.1"/>
    </source>
</evidence>
<accession>A0ABQ5D6K7</accession>
<dbReference type="EMBL" id="BQNB010014943">
    <property type="protein sequence ID" value="GJT34203.1"/>
    <property type="molecule type" value="Genomic_DNA"/>
</dbReference>